<evidence type="ECO:0000313" key="8">
    <source>
        <dbReference type="Proteomes" id="UP000680132"/>
    </source>
</evidence>
<keyword evidence="5" id="KW-0472">Membrane</keyword>
<feature type="transmembrane region" description="Helical" evidence="5">
    <location>
        <begin position="12"/>
        <end position="30"/>
    </location>
</feature>
<protein>
    <submittedName>
        <fullName evidence="7">LPXTG cell wall anchor domain-containing protein</fullName>
    </submittedName>
</protein>
<evidence type="ECO:0000256" key="2">
    <source>
        <dbReference type="ARBA" id="ARBA00022525"/>
    </source>
</evidence>
<evidence type="ECO:0000259" key="6">
    <source>
        <dbReference type="Pfam" id="PF00746"/>
    </source>
</evidence>
<keyword evidence="2" id="KW-0964">Secreted</keyword>
<evidence type="ECO:0000256" key="1">
    <source>
        <dbReference type="ARBA" id="ARBA00022512"/>
    </source>
</evidence>
<comment type="caution">
    <text evidence="7">The sequence shown here is derived from an EMBL/GenBank/DDBJ whole genome shotgun (WGS) entry which is preliminary data.</text>
</comment>
<feature type="domain" description="Gram-positive cocci surface proteins LPxTG" evidence="6">
    <location>
        <begin position="3"/>
        <end position="35"/>
    </location>
</feature>
<dbReference type="NCBIfam" id="TIGR01167">
    <property type="entry name" value="LPXTG_anchor"/>
    <property type="match status" value="1"/>
</dbReference>
<keyword evidence="5" id="KW-1133">Transmembrane helix</keyword>
<organism evidence="7 8">
    <name type="scientific">Microbacterium stercoris</name>
    <dbReference type="NCBI Taxonomy" id="2820289"/>
    <lineage>
        <taxon>Bacteria</taxon>
        <taxon>Bacillati</taxon>
        <taxon>Actinomycetota</taxon>
        <taxon>Actinomycetes</taxon>
        <taxon>Micrococcales</taxon>
        <taxon>Microbacteriaceae</taxon>
        <taxon>Microbacterium</taxon>
    </lineage>
</organism>
<dbReference type="AlphaFoldDB" id="A0A939QIS7"/>
<reference evidence="7" key="1">
    <citation type="submission" date="2021-03" db="EMBL/GenBank/DDBJ databases">
        <title>Microbacterium sp. nov., a novel actinobacterium isolated from cow dung.</title>
        <authorList>
            <person name="Zhang L."/>
        </authorList>
    </citation>
    <scope>NUCLEOTIDE SEQUENCE</scope>
    <source>
        <strain evidence="7">NEAU-LLB</strain>
    </source>
</reference>
<accession>A0A939QIS7</accession>
<keyword evidence="3" id="KW-0732">Signal</keyword>
<evidence type="ECO:0000256" key="4">
    <source>
        <dbReference type="ARBA" id="ARBA00023088"/>
    </source>
</evidence>
<dbReference type="InterPro" id="IPR019931">
    <property type="entry name" value="LPXTG_anchor"/>
</dbReference>
<dbReference type="RefSeq" id="WP_208501174.1">
    <property type="nucleotide sequence ID" value="NZ_JAGFOA010000002.1"/>
</dbReference>
<keyword evidence="1" id="KW-0134">Cell wall</keyword>
<keyword evidence="5" id="KW-0812">Transmembrane</keyword>
<keyword evidence="8" id="KW-1185">Reference proteome</keyword>
<sequence length="37" mass="3719">MAQTGGEISTSLIGAGALLVAVGAFSLATLRRRQTSN</sequence>
<gene>
    <name evidence="7" type="ORF">J5V96_05000</name>
</gene>
<dbReference type="Pfam" id="PF00746">
    <property type="entry name" value="Gram_pos_anchor"/>
    <property type="match status" value="1"/>
</dbReference>
<keyword evidence="4" id="KW-0572">Peptidoglycan-anchor</keyword>
<evidence type="ECO:0000256" key="3">
    <source>
        <dbReference type="ARBA" id="ARBA00022729"/>
    </source>
</evidence>
<name>A0A939QIS7_9MICO</name>
<evidence type="ECO:0000256" key="5">
    <source>
        <dbReference type="SAM" id="Phobius"/>
    </source>
</evidence>
<evidence type="ECO:0000313" key="7">
    <source>
        <dbReference type="EMBL" id="MBO3662870.1"/>
    </source>
</evidence>
<dbReference type="EMBL" id="JAGFOA010000002">
    <property type="protein sequence ID" value="MBO3662870.1"/>
    <property type="molecule type" value="Genomic_DNA"/>
</dbReference>
<dbReference type="Proteomes" id="UP000680132">
    <property type="component" value="Unassembled WGS sequence"/>
</dbReference>
<proteinExistence type="predicted"/>